<evidence type="ECO:0000256" key="2">
    <source>
        <dbReference type="SAM" id="Phobius"/>
    </source>
</evidence>
<sequence>MNIALRIILHALQVVCLLIAAFGGIAMLVFATSGEEMVNEDLLISNTFIIFALLGGAFAPSKWTLKRQSTEKAAPAPVQAPAPHQPGPYPPHPGQHAGR</sequence>
<proteinExistence type="predicted"/>
<comment type="caution">
    <text evidence="3">The sequence shown here is derived from an EMBL/GenBank/DDBJ whole genome shotgun (WGS) entry which is preliminary data.</text>
</comment>
<evidence type="ECO:0000313" key="4">
    <source>
        <dbReference type="Proteomes" id="UP001165685"/>
    </source>
</evidence>
<protein>
    <submittedName>
        <fullName evidence="3">Uncharacterized protein</fullName>
    </submittedName>
</protein>
<feature type="region of interest" description="Disordered" evidence="1">
    <location>
        <begin position="68"/>
        <end position="99"/>
    </location>
</feature>
<feature type="compositionally biased region" description="Pro residues" evidence="1">
    <location>
        <begin position="78"/>
        <end position="93"/>
    </location>
</feature>
<feature type="transmembrane region" description="Helical" evidence="2">
    <location>
        <begin position="7"/>
        <end position="30"/>
    </location>
</feature>
<dbReference type="Proteomes" id="UP001165685">
    <property type="component" value="Unassembled WGS sequence"/>
</dbReference>
<keyword evidence="4" id="KW-1185">Reference proteome</keyword>
<dbReference type="RefSeq" id="WP_270679588.1">
    <property type="nucleotide sequence ID" value="NZ_JAQFWP010000044.1"/>
</dbReference>
<keyword evidence="2" id="KW-0812">Transmembrane</keyword>
<name>A0ABT4TQK9_9ACTN</name>
<organism evidence="3 4">
    <name type="scientific">Nocardiopsis suaedae</name>
    <dbReference type="NCBI Taxonomy" id="3018444"/>
    <lineage>
        <taxon>Bacteria</taxon>
        <taxon>Bacillati</taxon>
        <taxon>Actinomycetota</taxon>
        <taxon>Actinomycetes</taxon>
        <taxon>Streptosporangiales</taxon>
        <taxon>Nocardiopsidaceae</taxon>
        <taxon>Nocardiopsis</taxon>
    </lineage>
</organism>
<dbReference type="EMBL" id="JAQFWP010000044">
    <property type="protein sequence ID" value="MDA2806956.1"/>
    <property type="molecule type" value="Genomic_DNA"/>
</dbReference>
<keyword evidence="2" id="KW-0472">Membrane</keyword>
<reference evidence="3" key="1">
    <citation type="submission" date="2023-01" db="EMBL/GenBank/DDBJ databases">
        <title>Draft genome sequence of Nocardiopsis sp. LSu2-4 isolated from halophytes.</title>
        <authorList>
            <person name="Duangmal K."/>
            <person name="Chantavorakit T."/>
        </authorList>
    </citation>
    <scope>NUCLEOTIDE SEQUENCE</scope>
    <source>
        <strain evidence="3">LSu2-4</strain>
    </source>
</reference>
<evidence type="ECO:0000256" key="1">
    <source>
        <dbReference type="SAM" id="MobiDB-lite"/>
    </source>
</evidence>
<evidence type="ECO:0000313" key="3">
    <source>
        <dbReference type="EMBL" id="MDA2806956.1"/>
    </source>
</evidence>
<accession>A0ABT4TQK9</accession>
<gene>
    <name evidence="3" type="ORF">O4U47_20795</name>
</gene>
<keyword evidence="2" id="KW-1133">Transmembrane helix</keyword>
<feature type="transmembrane region" description="Helical" evidence="2">
    <location>
        <begin position="42"/>
        <end position="59"/>
    </location>
</feature>